<reference evidence="2" key="2">
    <citation type="submission" date="2023-06" db="EMBL/GenBank/DDBJ databases">
        <authorList>
            <consortium name="Lawrence Berkeley National Laboratory"/>
            <person name="Mondo S.J."/>
            <person name="Hensen N."/>
            <person name="Bonometti L."/>
            <person name="Westerberg I."/>
            <person name="Brannstrom I.O."/>
            <person name="Guillou S."/>
            <person name="Cros-Aarteil S."/>
            <person name="Calhoun S."/>
            <person name="Haridas S."/>
            <person name="Kuo A."/>
            <person name="Pangilinan J."/>
            <person name="Riley R."/>
            <person name="Labutti K."/>
            <person name="Andreopoulos B."/>
            <person name="Lipzen A."/>
            <person name="Chen C."/>
            <person name="Yanf M."/>
            <person name="Daum C."/>
            <person name="Ng V."/>
            <person name="Clum A."/>
            <person name="Steindorff A."/>
            <person name="Ohm R."/>
            <person name="Martin F."/>
            <person name="Silar P."/>
            <person name="Natvig D."/>
            <person name="Lalanne C."/>
            <person name="Gautier V."/>
            <person name="Ament-Velasquez S.L."/>
            <person name="Kruys A."/>
            <person name="Hutchinson M.I."/>
            <person name="Powell A.J."/>
            <person name="Barry K."/>
            <person name="Miller A.N."/>
            <person name="Grigoriev I.V."/>
            <person name="Debuchy R."/>
            <person name="Gladieux P."/>
            <person name="Thoren M.H."/>
            <person name="Johannesson H."/>
        </authorList>
    </citation>
    <scope>NUCLEOTIDE SEQUENCE</scope>
    <source>
        <strain evidence="2">PSN324</strain>
    </source>
</reference>
<keyword evidence="3" id="KW-1185">Reference proteome</keyword>
<dbReference type="InterPro" id="IPR012942">
    <property type="entry name" value="SRR1-like"/>
</dbReference>
<dbReference type="EMBL" id="MU865125">
    <property type="protein sequence ID" value="KAK4457275.1"/>
    <property type="molecule type" value="Genomic_DNA"/>
</dbReference>
<organism evidence="2 3">
    <name type="scientific">Cladorrhinum samala</name>
    <dbReference type="NCBI Taxonomy" id="585594"/>
    <lineage>
        <taxon>Eukaryota</taxon>
        <taxon>Fungi</taxon>
        <taxon>Dikarya</taxon>
        <taxon>Ascomycota</taxon>
        <taxon>Pezizomycotina</taxon>
        <taxon>Sordariomycetes</taxon>
        <taxon>Sordariomycetidae</taxon>
        <taxon>Sordariales</taxon>
        <taxon>Podosporaceae</taxon>
        <taxon>Cladorrhinum</taxon>
    </lineage>
</organism>
<accession>A0AAV9HB37</accession>
<protein>
    <recommendedName>
        <fullName evidence="1">SRR1-like domain-containing protein</fullName>
    </recommendedName>
</protein>
<feature type="domain" description="SRR1-like" evidence="1">
    <location>
        <begin position="182"/>
        <end position="295"/>
    </location>
</feature>
<gene>
    <name evidence="2" type="ORF">QBC42DRAFT_256483</name>
</gene>
<evidence type="ECO:0000313" key="2">
    <source>
        <dbReference type="EMBL" id="KAK4457275.1"/>
    </source>
</evidence>
<dbReference type="PANTHER" id="PTHR42080:SF3">
    <property type="entry name" value="SRR1-LIKE DOMAIN-CONTAINING PROTEIN"/>
    <property type="match status" value="1"/>
</dbReference>
<proteinExistence type="predicted"/>
<reference evidence="2" key="1">
    <citation type="journal article" date="2023" name="Mol. Phylogenet. Evol.">
        <title>Genome-scale phylogeny and comparative genomics of the fungal order Sordariales.</title>
        <authorList>
            <person name="Hensen N."/>
            <person name="Bonometti L."/>
            <person name="Westerberg I."/>
            <person name="Brannstrom I.O."/>
            <person name="Guillou S."/>
            <person name="Cros-Aarteil S."/>
            <person name="Calhoun S."/>
            <person name="Haridas S."/>
            <person name="Kuo A."/>
            <person name="Mondo S."/>
            <person name="Pangilinan J."/>
            <person name="Riley R."/>
            <person name="LaButti K."/>
            <person name="Andreopoulos B."/>
            <person name="Lipzen A."/>
            <person name="Chen C."/>
            <person name="Yan M."/>
            <person name="Daum C."/>
            <person name="Ng V."/>
            <person name="Clum A."/>
            <person name="Steindorff A."/>
            <person name="Ohm R.A."/>
            <person name="Martin F."/>
            <person name="Silar P."/>
            <person name="Natvig D.O."/>
            <person name="Lalanne C."/>
            <person name="Gautier V."/>
            <person name="Ament-Velasquez S.L."/>
            <person name="Kruys A."/>
            <person name="Hutchinson M.I."/>
            <person name="Powell A.J."/>
            <person name="Barry K."/>
            <person name="Miller A.N."/>
            <person name="Grigoriev I.V."/>
            <person name="Debuchy R."/>
            <person name="Gladieux P."/>
            <person name="Hiltunen Thoren M."/>
            <person name="Johannesson H."/>
        </authorList>
    </citation>
    <scope>NUCLEOTIDE SEQUENCE</scope>
    <source>
        <strain evidence="2">PSN324</strain>
    </source>
</reference>
<dbReference type="AlphaFoldDB" id="A0AAV9HB37"/>
<dbReference type="Pfam" id="PF07985">
    <property type="entry name" value="SRR1"/>
    <property type="match status" value="1"/>
</dbReference>
<evidence type="ECO:0000259" key="1">
    <source>
        <dbReference type="Pfam" id="PF07985"/>
    </source>
</evidence>
<dbReference type="Proteomes" id="UP001321749">
    <property type="component" value="Unassembled WGS sequence"/>
</dbReference>
<name>A0AAV9HB37_9PEZI</name>
<comment type="caution">
    <text evidence="2">The sequence shown here is derived from an EMBL/GenBank/DDBJ whole genome shotgun (WGS) entry which is preliminary data.</text>
</comment>
<sequence>MEEGKNEAILNVRRLYDAGVPFFTKDALRRMASLQETVKGTMNEKVLLVGLEGRTAEFPTMGGKISPNQYRFLNKHNNIGVERVWKSRIRYATINDLIRTDDPCGTLPPDEDLYFPLTFGYFIQHRIQDTKVEIHEDPTLVQLPLHLARKNFERERALFQRGEQVAKLRSVLDPLWQSNQLPTVKKVVAFACAGVAWKDDLSAVPSRQHALALFVRDYFAERQGSEVQCFAQEPTYNDVDREILEDAAVGFKVLEDPWGFVEVDDETAVLAFAPNVAVRQIVADLARPALMFWNTGWDPEAHDAQGLDPSSSIVPSNSCSTDPMAPRLGNMLKGYWEHPLTEDEDHTFHESAMYIRKPKGAAEEGANYTTRGFLFLLKVEWRIQAYLELLGKMCYFLTCDQPLTGGASPATLGGFPSALAPLRLVRDGPVGKLPRIQQDSKIFTQNGALGDKYGFLSLEDYVDDDGVVSVFKPRMAGFSALPRG</sequence>
<dbReference type="PANTHER" id="PTHR42080">
    <property type="entry name" value="SRR1 DOMAIN-CONTAINING PROTEIN"/>
    <property type="match status" value="1"/>
</dbReference>
<evidence type="ECO:0000313" key="3">
    <source>
        <dbReference type="Proteomes" id="UP001321749"/>
    </source>
</evidence>